<dbReference type="KEGG" id="wei:EQG49_12925"/>
<feature type="transmembrane region" description="Helical" evidence="1">
    <location>
        <begin position="6"/>
        <end position="24"/>
    </location>
</feature>
<organism evidence="3 4">
    <name type="scientific">Periweissella cryptocerci</name>
    <dbReference type="NCBI Taxonomy" id="2506420"/>
    <lineage>
        <taxon>Bacteria</taxon>
        <taxon>Bacillati</taxon>
        <taxon>Bacillota</taxon>
        <taxon>Bacilli</taxon>
        <taxon>Lactobacillales</taxon>
        <taxon>Lactobacillaceae</taxon>
        <taxon>Periweissella</taxon>
    </lineage>
</organism>
<keyword evidence="4" id="KW-1185">Reference proteome</keyword>
<sequence length="274" mass="30159">MRFKKTIITGVILMAAGMALVLVVRGNSDTKRTITWDHGFKIAQYQRKTISLNDLKSVKMDLDNFDVQVVRGSKLNLQIKSPADVFPTVTGIDDGHLQIIEDNKHTGDFNLSLEALSEQVVLTVPKKYELSDLMLETDNGRLSVVNIKAQRSNFKTDNGRMQVTNSKLGATKIKQENGSINVTNTVTGVLNMENENGSIELADLTLQGHSSIENENGRINVTNANVDGYTINSDNGTINVDGKKHYNLYHTPTNGANMLNIENSNGDITVTTHN</sequence>
<feature type="domain" description="DUF4097" evidence="2">
    <location>
        <begin position="102"/>
        <end position="271"/>
    </location>
</feature>
<reference evidence="4" key="1">
    <citation type="submission" date="2019-03" db="EMBL/GenBank/DDBJ databases">
        <title>Weissella sp. 26KH-42 Genome sequencing.</title>
        <authorList>
            <person name="Heo J."/>
            <person name="Kim S.-J."/>
            <person name="Kim J.-S."/>
            <person name="Hong S.-B."/>
            <person name="Kwon S.-W."/>
        </authorList>
    </citation>
    <scope>NUCLEOTIDE SEQUENCE [LARGE SCALE GENOMIC DNA]</scope>
    <source>
        <strain evidence="4">26KH-42</strain>
    </source>
</reference>
<evidence type="ECO:0000313" key="3">
    <source>
        <dbReference type="EMBL" id="QBO37300.1"/>
    </source>
</evidence>
<keyword evidence="1" id="KW-0472">Membrane</keyword>
<name>A0A4P6YWS4_9LACO</name>
<dbReference type="Proteomes" id="UP000292886">
    <property type="component" value="Chromosome"/>
</dbReference>
<keyword evidence="1" id="KW-1133">Transmembrane helix</keyword>
<evidence type="ECO:0000313" key="4">
    <source>
        <dbReference type="Proteomes" id="UP000292886"/>
    </source>
</evidence>
<dbReference type="RefSeq" id="WP_133364377.1">
    <property type="nucleotide sequence ID" value="NZ_CP037940.1"/>
</dbReference>
<evidence type="ECO:0000256" key="1">
    <source>
        <dbReference type="SAM" id="Phobius"/>
    </source>
</evidence>
<dbReference type="AlphaFoldDB" id="A0A4P6YWS4"/>
<dbReference type="OrthoDB" id="2318810at2"/>
<dbReference type="EMBL" id="CP037940">
    <property type="protein sequence ID" value="QBO37300.1"/>
    <property type="molecule type" value="Genomic_DNA"/>
</dbReference>
<gene>
    <name evidence="3" type="ORF">EQG49_12925</name>
</gene>
<proteinExistence type="predicted"/>
<evidence type="ECO:0000259" key="2">
    <source>
        <dbReference type="Pfam" id="PF13349"/>
    </source>
</evidence>
<dbReference type="Pfam" id="PF13349">
    <property type="entry name" value="DUF4097"/>
    <property type="match status" value="1"/>
</dbReference>
<dbReference type="InterPro" id="IPR025164">
    <property type="entry name" value="Toastrack_DUF4097"/>
</dbReference>
<accession>A0A4P6YWS4</accession>
<keyword evidence="1" id="KW-0812">Transmembrane</keyword>
<protein>
    <recommendedName>
        <fullName evidence="2">DUF4097 domain-containing protein</fullName>
    </recommendedName>
</protein>